<proteinExistence type="predicted"/>
<evidence type="ECO:0000256" key="2">
    <source>
        <dbReference type="SAM" id="MobiDB-lite"/>
    </source>
</evidence>
<name>A0ABQ0LP55_MYCCL</name>
<keyword evidence="1" id="KW-0863">Zinc-finger</keyword>
<dbReference type="Proteomes" id="UP000815677">
    <property type="component" value="Unassembled WGS sequence"/>
</dbReference>
<dbReference type="PROSITE" id="PS50966">
    <property type="entry name" value="ZF_SWIM"/>
    <property type="match status" value="1"/>
</dbReference>
<dbReference type="EMBL" id="DF847307">
    <property type="protein sequence ID" value="GAT51701.1"/>
    <property type="molecule type" value="Genomic_DNA"/>
</dbReference>
<feature type="compositionally biased region" description="Basic residues" evidence="2">
    <location>
        <begin position="46"/>
        <end position="56"/>
    </location>
</feature>
<accession>A0ABQ0LP55</accession>
<evidence type="ECO:0000313" key="4">
    <source>
        <dbReference type="EMBL" id="GAT51701.1"/>
    </source>
</evidence>
<feature type="compositionally biased region" description="Basic and acidic residues" evidence="2">
    <location>
        <begin position="483"/>
        <end position="492"/>
    </location>
</feature>
<dbReference type="InterPro" id="IPR018289">
    <property type="entry name" value="MULE_transposase_dom"/>
</dbReference>
<dbReference type="InterPro" id="IPR007527">
    <property type="entry name" value="Znf_SWIM"/>
</dbReference>
<evidence type="ECO:0000256" key="1">
    <source>
        <dbReference type="PROSITE-ProRule" id="PRU00325"/>
    </source>
</evidence>
<dbReference type="PANTHER" id="PTHR31569">
    <property type="entry name" value="SWIM-TYPE DOMAIN-CONTAINING PROTEIN"/>
    <property type="match status" value="1"/>
</dbReference>
<feature type="region of interest" description="Disordered" evidence="2">
    <location>
        <begin position="805"/>
        <end position="842"/>
    </location>
</feature>
<feature type="compositionally biased region" description="Acidic residues" evidence="2">
    <location>
        <begin position="493"/>
        <end position="508"/>
    </location>
</feature>
<reference evidence="4" key="1">
    <citation type="submission" date="2014-09" db="EMBL/GenBank/DDBJ databases">
        <title>Genome sequence of the luminous mushroom Mycena chlorophos for searching fungal bioluminescence genes.</title>
        <authorList>
            <person name="Tanaka Y."/>
            <person name="Kasuga D."/>
            <person name="Oba Y."/>
            <person name="Hase S."/>
            <person name="Sato K."/>
            <person name="Oba Y."/>
            <person name="Sakakibara Y."/>
        </authorList>
    </citation>
    <scope>NUCLEOTIDE SEQUENCE</scope>
</reference>
<keyword evidence="1" id="KW-0862">Zinc</keyword>
<feature type="region of interest" description="Disordered" evidence="2">
    <location>
        <begin position="481"/>
        <end position="579"/>
    </location>
</feature>
<evidence type="ECO:0000313" key="5">
    <source>
        <dbReference type="Proteomes" id="UP000815677"/>
    </source>
</evidence>
<protein>
    <recommendedName>
        <fullName evidence="3">SWIM-type domain-containing protein</fullName>
    </recommendedName>
</protein>
<dbReference type="InterPro" id="IPR052579">
    <property type="entry name" value="Zinc_finger_SWIM"/>
</dbReference>
<dbReference type="PANTHER" id="PTHR31569:SF4">
    <property type="entry name" value="SWIM-TYPE DOMAIN-CONTAINING PROTEIN"/>
    <property type="match status" value="1"/>
</dbReference>
<sequence>MPDAPASSDAENTPPAGNRCTGHNCKHPAEPGKKKCARCLEQNRLAAKKARQRKKQKMDGNIDGGNADTSTPAPAHAAEDSDTEKESGTESDSGAGSSGSNYETFDTEEALFRALRDRVKQIPKGLHFRARVVLPEDLEDELSAKDHVQRAAVDVWKASGFRFTVHKNEPLKTGHYTTYWCSQDARRKKGSKPSTRPDAKPRETPGMDRFPCKSRLKISYHRGGDESNPPSLLINLRHAIRHIVYRDTSMPAEAIELIRDADDSLTPTEVAVKVQDRFKDVSRGQVFNIWREKMEAWYRRADDQLTSARLLLSEFSELVDVFDPVGVPADVQILAWGMKKIGEPLQGIIEETAMDATYNTNSRNLELYALMGELDNAGFPLAYCLMSTATSVSQGKRKKTLSAFLSCAKTRYRINPLFTHVDKDMGEIGALKTIWPNAKVSICWWHVDDAVSKRLKSAKLSTTPYKPHRAREQFSFISVDFKPPGKADKAEYEGGDPEDLSDVEDEPPEPTQNPSKLTIRVPLPQPSPPRRIDANGIPIIRLPPGPHFDVSDTDDSTDEDASEEEAEVSGQKRKRKAKKPARTFCAPDFRAAVIQMMKTHSHAHELIPGFCHPSAPGIHYWAVKQMYDFCVANDLREAWAYLWGNWYRSGRWELWVRAANPKIPRLRTTMICESHWRKLKQEYLHEYHSPRLDLLVWVIVTKLCNPYYDKLVKLTTYLGRNRLSELASWRETFHHEWRKLEKVAISDRVHDTYRPDVKRWVCSCPAFLTSRFLICKHLIRLMKVVPTRFFREVKRQHTAPFWQHPDLVPVDEKPAEGQDGSPEPMEQDSPRDPEVPDDEDDNVAPYVETQADRDFAASAATFEAEFDAEINRIEEFVEGLKYQRQFRDRRMLELVQKRGSGFLRMARACLSKEATAQDNRRLPVRTWDVQTADAMYYRPRPRHADRDT</sequence>
<dbReference type="Pfam" id="PF10551">
    <property type="entry name" value="MULE"/>
    <property type="match status" value="1"/>
</dbReference>
<feature type="region of interest" description="Disordered" evidence="2">
    <location>
        <begin position="1"/>
        <end position="102"/>
    </location>
</feature>
<evidence type="ECO:0000259" key="3">
    <source>
        <dbReference type="PROSITE" id="PS50966"/>
    </source>
</evidence>
<keyword evidence="5" id="KW-1185">Reference proteome</keyword>
<dbReference type="PROSITE" id="PS00036">
    <property type="entry name" value="BZIP_BASIC"/>
    <property type="match status" value="1"/>
</dbReference>
<feature type="compositionally biased region" description="Polar residues" evidence="2">
    <location>
        <begin position="90"/>
        <end position="102"/>
    </location>
</feature>
<feature type="compositionally biased region" description="Acidic residues" evidence="2">
    <location>
        <begin position="551"/>
        <end position="567"/>
    </location>
</feature>
<feature type="region of interest" description="Disordered" evidence="2">
    <location>
        <begin position="184"/>
        <end position="208"/>
    </location>
</feature>
<keyword evidence="1" id="KW-0479">Metal-binding</keyword>
<feature type="domain" description="SWIM-type" evidence="3">
    <location>
        <begin position="753"/>
        <end position="786"/>
    </location>
</feature>
<feature type="compositionally biased region" description="Basic and acidic residues" evidence="2">
    <location>
        <begin position="195"/>
        <end position="206"/>
    </location>
</feature>
<organism evidence="4 5">
    <name type="scientific">Mycena chlorophos</name>
    <name type="common">Agaric fungus</name>
    <name type="synonym">Agaricus chlorophos</name>
    <dbReference type="NCBI Taxonomy" id="658473"/>
    <lineage>
        <taxon>Eukaryota</taxon>
        <taxon>Fungi</taxon>
        <taxon>Dikarya</taxon>
        <taxon>Basidiomycota</taxon>
        <taxon>Agaricomycotina</taxon>
        <taxon>Agaricomycetes</taxon>
        <taxon>Agaricomycetidae</taxon>
        <taxon>Agaricales</taxon>
        <taxon>Marasmiineae</taxon>
        <taxon>Mycenaceae</taxon>
        <taxon>Mycena</taxon>
    </lineage>
</organism>
<dbReference type="InterPro" id="IPR004827">
    <property type="entry name" value="bZIP"/>
</dbReference>
<gene>
    <name evidence="4" type="ORF">MCHLO_08819</name>
</gene>